<dbReference type="Pfam" id="PF00205">
    <property type="entry name" value="TPP_enzyme_M"/>
    <property type="match status" value="1"/>
</dbReference>
<accession>A0ABP9TGL2</accession>
<gene>
    <name evidence="7" type="ORF">GCM10025778_04040</name>
</gene>
<keyword evidence="2 3" id="KW-0786">Thiamine pyrophosphate</keyword>
<protein>
    <submittedName>
        <fullName evidence="7">Thiamine pyrophosphate-binding protein</fullName>
    </submittedName>
</protein>
<dbReference type="EMBL" id="BAABLK010000006">
    <property type="protein sequence ID" value="GAA5225874.1"/>
    <property type="molecule type" value="Genomic_DNA"/>
</dbReference>
<proteinExistence type="inferred from homology"/>
<evidence type="ECO:0000313" key="7">
    <source>
        <dbReference type="EMBL" id="GAA5225874.1"/>
    </source>
</evidence>
<dbReference type="PANTHER" id="PTHR18968">
    <property type="entry name" value="THIAMINE PYROPHOSPHATE ENZYMES"/>
    <property type="match status" value="1"/>
</dbReference>
<dbReference type="InterPro" id="IPR029061">
    <property type="entry name" value="THDP-binding"/>
</dbReference>
<dbReference type="InterPro" id="IPR011766">
    <property type="entry name" value="TPP_enzyme_TPP-bd"/>
</dbReference>
<dbReference type="InterPro" id="IPR012001">
    <property type="entry name" value="Thiamin_PyroP_enz_TPP-bd_dom"/>
</dbReference>
<evidence type="ECO:0000256" key="3">
    <source>
        <dbReference type="RuleBase" id="RU362132"/>
    </source>
</evidence>
<evidence type="ECO:0000259" key="5">
    <source>
        <dbReference type="Pfam" id="PF02775"/>
    </source>
</evidence>
<dbReference type="PANTHER" id="PTHR18968:SF13">
    <property type="entry name" value="ACETOLACTATE SYNTHASE CATALYTIC SUBUNIT, MITOCHONDRIAL"/>
    <property type="match status" value="1"/>
</dbReference>
<dbReference type="Gene3D" id="3.40.50.1220">
    <property type="entry name" value="TPP-binding domain"/>
    <property type="match status" value="1"/>
</dbReference>
<dbReference type="Proteomes" id="UP001501257">
    <property type="component" value="Unassembled WGS sequence"/>
</dbReference>
<sequence length="554" mass="57746">MPTVSAVVSRALLTCTSEIFGVMGNGNAHFLDAAMRTGFRFTAVRHESAAVTAADAYFRVAGKLAIATTTYGAGYSNAITPLAEAAKARIPMVLVTGDQPSTGARPWDIDQSAISSAAGATTFTVDSQRPMAIAFEAVAHALRERTAVVLSIPYDIVADAAAEESAMSLEDFGLDPGYPLAAEQMLTQAASALNEAKRPLVLYGRGARLAGAAQSITALADRLGALSSSTVLAPNLLAKRHGDLGITGGFSSAETAALVHESDVVLVLGASLNQFTTRFGHLFNDGARVIQVDVTESATNPRVDAFIRADAAALADALLGRVHERDAGGRWVDMVPERLAKTNDHAPGEATAPDGLLDPRAVARELEGIIPEDRVIVQDGGHFIGWGPMYWSVPGPHALSLVGTAYQSIGLGLASAVGAGAAAPESTIVLASGDGGFLMGLADLESVIRSVRSGIIVIYNDAAYGAEVHQYGSIGLHEGPMLIPEVDFAAVARGLGAQSKKVRCLKDLSGLRDWVADGAHGIYLVDCRISPEVRAPYMEEVLEANRKAAALVRG</sequence>
<evidence type="ECO:0000259" key="6">
    <source>
        <dbReference type="Pfam" id="PF02776"/>
    </source>
</evidence>
<dbReference type="Gene3D" id="3.40.50.970">
    <property type="match status" value="2"/>
</dbReference>
<dbReference type="InterPro" id="IPR045229">
    <property type="entry name" value="TPP_enz"/>
</dbReference>
<feature type="domain" description="Thiamine pyrophosphate enzyme TPP-binding" evidence="5">
    <location>
        <begin position="383"/>
        <end position="510"/>
    </location>
</feature>
<evidence type="ECO:0000256" key="1">
    <source>
        <dbReference type="ARBA" id="ARBA00007812"/>
    </source>
</evidence>
<comment type="similarity">
    <text evidence="1 3">Belongs to the TPP enzyme family.</text>
</comment>
<name>A0ABP9TGL2_9MICC</name>
<dbReference type="InterPro" id="IPR029035">
    <property type="entry name" value="DHS-like_NAD/FAD-binding_dom"/>
</dbReference>
<dbReference type="CDD" id="cd00568">
    <property type="entry name" value="TPP_enzymes"/>
    <property type="match status" value="1"/>
</dbReference>
<evidence type="ECO:0000259" key="4">
    <source>
        <dbReference type="Pfam" id="PF00205"/>
    </source>
</evidence>
<evidence type="ECO:0000313" key="8">
    <source>
        <dbReference type="Proteomes" id="UP001501257"/>
    </source>
</evidence>
<dbReference type="RefSeq" id="WP_210102197.1">
    <property type="nucleotide sequence ID" value="NZ_BAABLK010000006.1"/>
</dbReference>
<feature type="domain" description="Thiamine pyrophosphate enzyme central" evidence="4">
    <location>
        <begin position="187"/>
        <end position="318"/>
    </location>
</feature>
<dbReference type="Pfam" id="PF02775">
    <property type="entry name" value="TPP_enzyme_C"/>
    <property type="match status" value="1"/>
</dbReference>
<feature type="domain" description="Thiamine pyrophosphate enzyme N-terminal TPP-binding" evidence="6">
    <location>
        <begin position="4"/>
        <end position="105"/>
    </location>
</feature>
<reference evidence="8" key="1">
    <citation type="journal article" date="2019" name="Int. J. Syst. Evol. Microbiol.">
        <title>The Global Catalogue of Microorganisms (GCM) 10K type strain sequencing project: providing services to taxonomists for standard genome sequencing and annotation.</title>
        <authorList>
            <consortium name="The Broad Institute Genomics Platform"/>
            <consortium name="The Broad Institute Genome Sequencing Center for Infectious Disease"/>
            <person name="Wu L."/>
            <person name="Ma J."/>
        </authorList>
    </citation>
    <scope>NUCLEOTIDE SEQUENCE [LARGE SCALE GENOMIC DNA]</scope>
    <source>
        <strain evidence="8">JCM 18952</strain>
    </source>
</reference>
<comment type="caution">
    <text evidence="7">The sequence shown here is derived from an EMBL/GenBank/DDBJ whole genome shotgun (WGS) entry which is preliminary data.</text>
</comment>
<keyword evidence="8" id="KW-1185">Reference proteome</keyword>
<dbReference type="SUPFAM" id="SSF52518">
    <property type="entry name" value="Thiamin diphosphate-binding fold (THDP-binding)"/>
    <property type="match status" value="2"/>
</dbReference>
<organism evidence="7 8">
    <name type="scientific">Paeniglutamicibacter antarcticus</name>
    <dbReference type="NCBI Taxonomy" id="494023"/>
    <lineage>
        <taxon>Bacteria</taxon>
        <taxon>Bacillati</taxon>
        <taxon>Actinomycetota</taxon>
        <taxon>Actinomycetes</taxon>
        <taxon>Micrococcales</taxon>
        <taxon>Micrococcaceae</taxon>
        <taxon>Paeniglutamicibacter</taxon>
    </lineage>
</organism>
<evidence type="ECO:0000256" key="2">
    <source>
        <dbReference type="ARBA" id="ARBA00023052"/>
    </source>
</evidence>
<dbReference type="SUPFAM" id="SSF52467">
    <property type="entry name" value="DHS-like NAD/FAD-binding domain"/>
    <property type="match status" value="1"/>
</dbReference>
<dbReference type="InterPro" id="IPR012000">
    <property type="entry name" value="Thiamin_PyroP_enz_cen_dom"/>
</dbReference>
<dbReference type="Pfam" id="PF02776">
    <property type="entry name" value="TPP_enzyme_N"/>
    <property type="match status" value="1"/>
</dbReference>
<dbReference type="CDD" id="cd07035">
    <property type="entry name" value="TPP_PYR_POX_like"/>
    <property type="match status" value="1"/>
</dbReference>